<evidence type="ECO:0000313" key="4">
    <source>
        <dbReference type="Proteomes" id="UP000190367"/>
    </source>
</evidence>
<feature type="chain" id="PRO_5013182453" description="DUF4878 domain-containing protein" evidence="1">
    <location>
        <begin position="26"/>
        <end position="159"/>
    </location>
</feature>
<dbReference type="InterPro" id="IPR024267">
    <property type="entry name" value="DUF4878"/>
</dbReference>
<keyword evidence="4" id="KW-1185">Reference proteome</keyword>
<name>A0A1T4SVH8_9BACT</name>
<dbReference type="Gene3D" id="3.10.450.50">
    <property type="match status" value="1"/>
</dbReference>
<dbReference type="Proteomes" id="UP000190367">
    <property type="component" value="Unassembled WGS sequence"/>
</dbReference>
<dbReference type="OrthoDB" id="669756at2"/>
<dbReference type="RefSeq" id="WP_078670937.1">
    <property type="nucleotide sequence ID" value="NZ_FUWZ01000003.1"/>
</dbReference>
<reference evidence="4" key="1">
    <citation type="submission" date="2017-02" db="EMBL/GenBank/DDBJ databases">
        <authorList>
            <person name="Varghese N."/>
            <person name="Submissions S."/>
        </authorList>
    </citation>
    <scope>NUCLEOTIDE SEQUENCE [LARGE SCALE GENOMIC DNA]</scope>
    <source>
        <strain evidence="4">DSM 22224</strain>
    </source>
</reference>
<gene>
    <name evidence="3" type="ORF">SAMN04488128_103602</name>
</gene>
<dbReference type="PROSITE" id="PS51257">
    <property type="entry name" value="PROKAR_LIPOPROTEIN"/>
    <property type="match status" value="1"/>
</dbReference>
<keyword evidence="1" id="KW-0732">Signal</keyword>
<evidence type="ECO:0000256" key="1">
    <source>
        <dbReference type="SAM" id="SignalP"/>
    </source>
</evidence>
<dbReference type="AlphaFoldDB" id="A0A1T4SVH8"/>
<evidence type="ECO:0000259" key="2">
    <source>
        <dbReference type="Pfam" id="PF12870"/>
    </source>
</evidence>
<dbReference type="Pfam" id="PF12870">
    <property type="entry name" value="DUF4878"/>
    <property type="match status" value="1"/>
</dbReference>
<sequence length="159" mass="17560">MTNYRRILTLAVMGMLLLSSCKKRATPQEVALAFMHAIQDSNFDQARDYATKESQQVIQIYSIFDGRRSDAERDKIRKAKIQVVAVEENDNKASVTIQNSSANQQEVLQLVKESGQWKISLTFESIIPNYIPPASQGLDSTTVLTPDTTAGGVAVPAVK</sequence>
<proteinExistence type="predicted"/>
<dbReference type="STRING" id="634771.SAMN04488128_103602"/>
<feature type="domain" description="DUF4878" evidence="2">
    <location>
        <begin position="20"/>
        <end position="119"/>
    </location>
</feature>
<accession>A0A1T4SVH8</accession>
<dbReference type="EMBL" id="FUWZ01000003">
    <property type="protein sequence ID" value="SKA32177.1"/>
    <property type="molecule type" value="Genomic_DNA"/>
</dbReference>
<protein>
    <recommendedName>
        <fullName evidence="2">DUF4878 domain-containing protein</fullName>
    </recommendedName>
</protein>
<evidence type="ECO:0000313" key="3">
    <source>
        <dbReference type="EMBL" id="SKA32177.1"/>
    </source>
</evidence>
<organism evidence="3 4">
    <name type="scientific">Chitinophaga eiseniae</name>
    <dbReference type="NCBI Taxonomy" id="634771"/>
    <lineage>
        <taxon>Bacteria</taxon>
        <taxon>Pseudomonadati</taxon>
        <taxon>Bacteroidota</taxon>
        <taxon>Chitinophagia</taxon>
        <taxon>Chitinophagales</taxon>
        <taxon>Chitinophagaceae</taxon>
        <taxon>Chitinophaga</taxon>
    </lineage>
</organism>
<feature type="signal peptide" evidence="1">
    <location>
        <begin position="1"/>
        <end position="25"/>
    </location>
</feature>